<gene>
    <name evidence="3" type="ORF">KE626_09075</name>
</gene>
<dbReference type="SUPFAM" id="SSF53474">
    <property type="entry name" value="alpha/beta-Hydrolases"/>
    <property type="match status" value="1"/>
</dbReference>
<dbReference type="Gene3D" id="3.40.50.1820">
    <property type="entry name" value="alpha/beta hydrolase"/>
    <property type="match status" value="1"/>
</dbReference>
<evidence type="ECO:0000259" key="2">
    <source>
        <dbReference type="Pfam" id="PF02129"/>
    </source>
</evidence>
<evidence type="ECO:0000313" key="3">
    <source>
        <dbReference type="EMBL" id="MBS0027458.1"/>
    </source>
</evidence>
<dbReference type="PANTHER" id="PTHR43265:SF1">
    <property type="entry name" value="ESTERASE ESTD"/>
    <property type="match status" value="1"/>
</dbReference>
<keyword evidence="3" id="KW-0378">Hydrolase</keyword>
<feature type="signal peptide" evidence="1">
    <location>
        <begin position="1"/>
        <end position="20"/>
    </location>
</feature>
<organism evidence="3 4">
    <name type="scientific">Chitinophaga hostae</name>
    <dbReference type="NCBI Taxonomy" id="2831022"/>
    <lineage>
        <taxon>Bacteria</taxon>
        <taxon>Pseudomonadati</taxon>
        <taxon>Bacteroidota</taxon>
        <taxon>Chitinophagia</taxon>
        <taxon>Chitinophagales</taxon>
        <taxon>Chitinophagaceae</taxon>
        <taxon>Chitinophaga</taxon>
    </lineage>
</organism>
<evidence type="ECO:0000256" key="1">
    <source>
        <dbReference type="SAM" id="SignalP"/>
    </source>
</evidence>
<name>A0ABS5IWW8_9BACT</name>
<dbReference type="PANTHER" id="PTHR43265">
    <property type="entry name" value="ESTERASE ESTD"/>
    <property type="match status" value="1"/>
</dbReference>
<keyword evidence="1" id="KW-0732">Signal</keyword>
<accession>A0ABS5IWW8</accession>
<feature type="chain" id="PRO_5045364098" evidence="1">
    <location>
        <begin position="21"/>
        <end position="469"/>
    </location>
</feature>
<proteinExistence type="predicted"/>
<dbReference type="InterPro" id="IPR053145">
    <property type="entry name" value="AB_hydrolase_Est10"/>
</dbReference>
<keyword evidence="4" id="KW-1185">Reference proteome</keyword>
<dbReference type="RefSeq" id="WP_211972549.1">
    <property type="nucleotide sequence ID" value="NZ_CBFHAM010000006.1"/>
</dbReference>
<dbReference type="Proteomes" id="UP000676386">
    <property type="component" value="Unassembled WGS sequence"/>
</dbReference>
<comment type="caution">
    <text evidence="3">The sequence shown here is derived from an EMBL/GenBank/DDBJ whole genome shotgun (WGS) entry which is preliminary data.</text>
</comment>
<protein>
    <submittedName>
        <fullName evidence="3">Alpha/beta hydrolase</fullName>
    </submittedName>
</protein>
<dbReference type="InterPro" id="IPR029058">
    <property type="entry name" value="AB_hydrolase_fold"/>
</dbReference>
<dbReference type="InterPro" id="IPR000383">
    <property type="entry name" value="Xaa-Pro-like_dom"/>
</dbReference>
<reference evidence="3 4" key="1">
    <citation type="submission" date="2021-04" db="EMBL/GenBank/DDBJ databases">
        <title>Chitinophaga sp. nov., isolated from the rhizosphere soil.</title>
        <authorList>
            <person name="He S."/>
        </authorList>
    </citation>
    <scope>NUCLEOTIDE SEQUENCE [LARGE SCALE GENOMIC DNA]</scope>
    <source>
        <strain evidence="3 4">2R12</strain>
    </source>
</reference>
<dbReference type="EMBL" id="JAGTXB010000003">
    <property type="protein sequence ID" value="MBS0027458.1"/>
    <property type="molecule type" value="Genomic_DNA"/>
</dbReference>
<dbReference type="GO" id="GO:0016787">
    <property type="term" value="F:hydrolase activity"/>
    <property type="evidence" value="ECO:0007669"/>
    <property type="project" value="UniProtKB-KW"/>
</dbReference>
<dbReference type="Pfam" id="PF02129">
    <property type="entry name" value="Peptidase_S15"/>
    <property type="match status" value="1"/>
</dbReference>
<sequence length="469" mass="52532">MYRGFWVLLLGMLTGASTMAQDNTGIAGKWYGTFKRYYGDKYRMVVELEKDGAGYKGNVAFPDLSDNETFELETVVYRKDTLLLRIDGLRFAYTGVRDPVTQQFIGISSFGDEEARVDLGRKEITKADLYKRPQEPKPPYPYYTEEVRFNNIKDSVSIAGTFTRPAAMGKYPVVVMISGSGPQNRDGEMAGHKLFLVLADYFARNGIASLRYDDRGEGNSTGDYDSATVYDFAHDVSTAMGYLKKRKDVDPLSIGLLGHSEGAIVAQIVAANNQGVAFVISMAGIGVNGRQLIDQQMAIRQSMAGRSDSFILADRQRMKAYWDVLAGDSDIAVIRPQAETIIRELYRSSDEIVKKEMTEDEMVRNARLSPEAISMLRYNPLTYLKQIKCPFMAISGTKDIQVDATTNLNAIQRGLTENGNMLVTIRKFDGLNHMFQRCKTCTANEYGELEQTIDPLVPEFIAHWILQLP</sequence>
<feature type="domain" description="Xaa-Pro dipeptidyl-peptidase-like" evidence="2">
    <location>
        <begin position="154"/>
        <end position="405"/>
    </location>
</feature>
<evidence type="ECO:0000313" key="4">
    <source>
        <dbReference type="Proteomes" id="UP000676386"/>
    </source>
</evidence>